<keyword evidence="3" id="KW-0238">DNA-binding</keyword>
<dbReference type="Pfam" id="PF04542">
    <property type="entry name" value="Sigma70_r2"/>
    <property type="match status" value="1"/>
</dbReference>
<dbReference type="AlphaFoldDB" id="A0A6L9S1H1"/>
<evidence type="ECO:0000259" key="6">
    <source>
        <dbReference type="Pfam" id="PF04539"/>
    </source>
</evidence>
<feature type="domain" description="RNA polymerase sigma-70 region 3" evidence="6">
    <location>
        <begin position="127"/>
        <end position="195"/>
    </location>
</feature>
<organism evidence="9 10">
    <name type="scientific">Phytoactinopolyspora halotolerans</name>
    <dbReference type="NCBI Taxonomy" id="1981512"/>
    <lineage>
        <taxon>Bacteria</taxon>
        <taxon>Bacillati</taxon>
        <taxon>Actinomycetota</taxon>
        <taxon>Actinomycetes</taxon>
        <taxon>Jiangellales</taxon>
        <taxon>Jiangellaceae</taxon>
        <taxon>Phytoactinopolyspora</taxon>
    </lineage>
</organism>
<evidence type="ECO:0000313" key="9">
    <source>
        <dbReference type="EMBL" id="NED99344.1"/>
    </source>
</evidence>
<keyword evidence="10" id="KW-1185">Reference proteome</keyword>
<dbReference type="SUPFAM" id="SSF88659">
    <property type="entry name" value="Sigma3 and sigma4 domains of RNA polymerase sigma factors"/>
    <property type="match status" value="2"/>
</dbReference>
<evidence type="ECO:0000313" key="10">
    <source>
        <dbReference type="Proteomes" id="UP000475214"/>
    </source>
</evidence>
<feature type="region of interest" description="Disordered" evidence="5">
    <location>
        <begin position="265"/>
        <end position="290"/>
    </location>
</feature>
<dbReference type="Proteomes" id="UP000475214">
    <property type="component" value="Unassembled WGS sequence"/>
</dbReference>
<feature type="compositionally biased region" description="Basic and acidic residues" evidence="5">
    <location>
        <begin position="267"/>
        <end position="277"/>
    </location>
</feature>
<sequence length="290" mass="32561">MTTPRRSNHTSNRDDGDRVELTHRLLKEAAAAPDDEERRRLQDEVIVLNTGLAESIARRYAKRSEEQSDVTQVAYVGLVNAVRRFAPDRGIDFISFAMPTITGEIKRFFRDQGWTVRPPRRIQDLHRQITAATSHLSQTLGRSPSPEELADHLGEEVADVNEALSCRSCYTPVSIDAPTRTEEGTSLSDLLGADDGNFDRSEATTALQPLCRELPERDKRILYLRFFHGWTQQEIAQELGVTQMQVSRLLARILGHLRTRLGSLEAGDGHVKGRREASGSQPAARRRRAA</sequence>
<feature type="domain" description="RNA polymerase sigma-70 region 2" evidence="7">
    <location>
        <begin position="52"/>
        <end position="115"/>
    </location>
</feature>
<feature type="region of interest" description="Disordered" evidence="5">
    <location>
        <begin position="1"/>
        <end position="20"/>
    </location>
</feature>
<dbReference type="InterPro" id="IPR013324">
    <property type="entry name" value="RNA_pol_sigma_r3/r4-like"/>
</dbReference>
<evidence type="ECO:0000259" key="7">
    <source>
        <dbReference type="Pfam" id="PF04542"/>
    </source>
</evidence>
<dbReference type="PANTHER" id="PTHR30385:SF4">
    <property type="entry name" value="RNA POLYMERASE SIGMA-E FACTOR"/>
    <property type="match status" value="1"/>
</dbReference>
<dbReference type="PANTHER" id="PTHR30385">
    <property type="entry name" value="SIGMA FACTOR F FLAGELLAR"/>
    <property type="match status" value="1"/>
</dbReference>
<dbReference type="NCBIfam" id="TIGR02980">
    <property type="entry name" value="SigBFG"/>
    <property type="match status" value="1"/>
</dbReference>
<protein>
    <submittedName>
        <fullName evidence="9">SigB/SigF/SigG family RNA polymerase sigma factor</fullName>
    </submittedName>
</protein>
<dbReference type="Gene3D" id="1.20.120.1810">
    <property type="match status" value="1"/>
</dbReference>
<comment type="caution">
    <text evidence="9">The sequence shown here is derived from an EMBL/GenBank/DDBJ whole genome shotgun (WGS) entry which is preliminary data.</text>
</comment>
<dbReference type="InterPro" id="IPR013325">
    <property type="entry name" value="RNA_pol_sigma_r2"/>
</dbReference>
<dbReference type="InterPro" id="IPR000943">
    <property type="entry name" value="RNA_pol_sigma70"/>
</dbReference>
<reference evidence="9 10" key="1">
    <citation type="submission" date="2020-02" db="EMBL/GenBank/DDBJ databases">
        <authorList>
            <person name="Li X.-J."/>
            <person name="Han X.-M."/>
        </authorList>
    </citation>
    <scope>NUCLEOTIDE SEQUENCE [LARGE SCALE GENOMIC DNA]</scope>
    <source>
        <strain evidence="9 10">CCTCC AB 2017055</strain>
    </source>
</reference>
<dbReference type="NCBIfam" id="TIGR02937">
    <property type="entry name" value="sigma70-ECF"/>
    <property type="match status" value="1"/>
</dbReference>
<evidence type="ECO:0000259" key="8">
    <source>
        <dbReference type="Pfam" id="PF04545"/>
    </source>
</evidence>
<evidence type="ECO:0000256" key="5">
    <source>
        <dbReference type="SAM" id="MobiDB-lite"/>
    </source>
</evidence>
<dbReference type="InterPro" id="IPR007630">
    <property type="entry name" value="RNA_pol_sigma70_r4"/>
</dbReference>
<feature type="domain" description="RNA polymerase sigma-70 region 4" evidence="8">
    <location>
        <begin position="213"/>
        <end position="258"/>
    </location>
</feature>
<dbReference type="InterPro" id="IPR036388">
    <property type="entry name" value="WH-like_DNA-bd_sf"/>
</dbReference>
<name>A0A6L9S1H1_9ACTN</name>
<keyword evidence="2" id="KW-0731">Sigma factor</keyword>
<keyword evidence="4" id="KW-0804">Transcription</keyword>
<dbReference type="InterPro" id="IPR007627">
    <property type="entry name" value="RNA_pol_sigma70_r2"/>
</dbReference>
<accession>A0A6L9S1H1</accession>
<dbReference type="EMBL" id="JAAGOA010000002">
    <property type="protein sequence ID" value="NED99344.1"/>
    <property type="molecule type" value="Genomic_DNA"/>
</dbReference>
<dbReference type="Pfam" id="PF04545">
    <property type="entry name" value="Sigma70_r4"/>
    <property type="match status" value="1"/>
</dbReference>
<dbReference type="GO" id="GO:0016987">
    <property type="term" value="F:sigma factor activity"/>
    <property type="evidence" value="ECO:0007669"/>
    <property type="project" value="UniProtKB-KW"/>
</dbReference>
<dbReference type="Gene3D" id="1.10.10.10">
    <property type="entry name" value="Winged helix-like DNA-binding domain superfamily/Winged helix DNA-binding domain"/>
    <property type="match status" value="2"/>
</dbReference>
<dbReference type="CDD" id="cd06171">
    <property type="entry name" value="Sigma70_r4"/>
    <property type="match status" value="1"/>
</dbReference>
<proteinExistence type="predicted"/>
<evidence type="ECO:0000256" key="3">
    <source>
        <dbReference type="ARBA" id="ARBA00023125"/>
    </source>
</evidence>
<dbReference type="InterPro" id="IPR014284">
    <property type="entry name" value="RNA_pol_sigma-70_dom"/>
</dbReference>
<evidence type="ECO:0000256" key="4">
    <source>
        <dbReference type="ARBA" id="ARBA00023163"/>
    </source>
</evidence>
<dbReference type="InterPro" id="IPR014322">
    <property type="entry name" value="RNA_pol_sigma-B/F/G"/>
</dbReference>
<gene>
    <name evidence="9" type="ORF">G1H10_04110</name>
</gene>
<dbReference type="GO" id="GO:0006352">
    <property type="term" value="P:DNA-templated transcription initiation"/>
    <property type="evidence" value="ECO:0007669"/>
    <property type="project" value="InterPro"/>
</dbReference>
<dbReference type="GO" id="GO:0003677">
    <property type="term" value="F:DNA binding"/>
    <property type="evidence" value="ECO:0007669"/>
    <property type="project" value="UniProtKB-KW"/>
</dbReference>
<feature type="compositionally biased region" description="Basic and acidic residues" evidence="5">
    <location>
        <begin position="11"/>
        <end position="20"/>
    </location>
</feature>
<evidence type="ECO:0000256" key="1">
    <source>
        <dbReference type="ARBA" id="ARBA00023015"/>
    </source>
</evidence>
<evidence type="ECO:0000256" key="2">
    <source>
        <dbReference type="ARBA" id="ARBA00023082"/>
    </source>
</evidence>
<dbReference type="Pfam" id="PF04539">
    <property type="entry name" value="Sigma70_r3"/>
    <property type="match status" value="1"/>
</dbReference>
<dbReference type="InterPro" id="IPR007624">
    <property type="entry name" value="RNA_pol_sigma70_r3"/>
</dbReference>
<dbReference type="SUPFAM" id="SSF88946">
    <property type="entry name" value="Sigma2 domain of RNA polymerase sigma factors"/>
    <property type="match status" value="1"/>
</dbReference>
<keyword evidence="1" id="KW-0805">Transcription regulation</keyword>
<dbReference type="PRINTS" id="PR00046">
    <property type="entry name" value="SIGMA70FCT"/>
</dbReference>